<organism evidence="1 4">
    <name type="scientific">Dehalococcoides mccartyi</name>
    <dbReference type="NCBI Taxonomy" id="61435"/>
    <lineage>
        <taxon>Bacteria</taxon>
        <taxon>Bacillati</taxon>
        <taxon>Chloroflexota</taxon>
        <taxon>Dehalococcoidia</taxon>
        <taxon>Dehalococcoidales</taxon>
        <taxon>Dehalococcoidaceae</taxon>
        <taxon>Dehalococcoides</taxon>
    </lineage>
</organism>
<dbReference type="Proteomes" id="UP000249146">
    <property type="component" value="Unassembled WGS sequence"/>
</dbReference>
<comment type="caution">
    <text evidence="1">The sequence shown here is derived from an EMBL/GenBank/DDBJ whole genome shotgun (WGS) entry which is preliminary data.</text>
</comment>
<dbReference type="Proteomes" id="UP000248786">
    <property type="component" value="Unassembled WGS sequence"/>
</dbReference>
<dbReference type="AlphaFoldDB" id="A0A328EKQ0"/>
<proteinExistence type="predicted"/>
<accession>A0A328EKQ0</accession>
<dbReference type="EMBL" id="QGLD01000010">
    <property type="protein sequence ID" value="RAL70433.1"/>
    <property type="molecule type" value="Genomic_DNA"/>
</dbReference>
<sequence length="55" mass="6492">MKAVLYHFAKDWFEFVFAACVRYALPSCKMGGINLLLARLHQFNIYAFIWRYAAD</sequence>
<evidence type="ECO:0000313" key="4">
    <source>
        <dbReference type="Proteomes" id="UP000249146"/>
    </source>
</evidence>
<evidence type="ECO:0000313" key="1">
    <source>
        <dbReference type="EMBL" id="RAL69255.1"/>
    </source>
</evidence>
<evidence type="ECO:0000313" key="3">
    <source>
        <dbReference type="Proteomes" id="UP000248786"/>
    </source>
</evidence>
<name>A0A328EKQ0_9CHLR</name>
<protein>
    <submittedName>
        <fullName evidence="1">Uncharacterized protein</fullName>
    </submittedName>
</protein>
<dbReference type="EMBL" id="QGLC01000010">
    <property type="protein sequence ID" value="RAL69255.1"/>
    <property type="molecule type" value="Genomic_DNA"/>
</dbReference>
<reference evidence="3 4" key="1">
    <citation type="submission" date="2018-05" db="EMBL/GenBank/DDBJ databases">
        <title>Draft genome sequences of Dehalococcoides mccartyi strains RC and KS.</title>
        <authorList>
            <person name="Higgins S.A."/>
            <person name="Padilla-Crespo E."/>
            <person name="Loeffler F.E."/>
        </authorList>
    </citation>
    <scope>NUCLEOTIDE SEQUENCE [LARGE SCALE GENOMIC DNA]</scope>
    <source>
        <strain evidence="2 3">KS</strain>
        <strain evidence="1 4">RC</strain>
    </source>
</reference>
<evidence type="ECO:0000313" key="2">
    <source>
        <dbReference type="EMBL" id="RAL70433.1"/>
    </source>
</evidence>
<gene>
    <name evidence="2" type="ORF">C1G86_0978</name>
    <name evidence="1" type="ORF">C1G87_0951</name>
</gene>